<feature type="chain" id="PRO_5042167609" evidence="1">
    <location>
        <begin position="21"/>
        <end position="98"/>
    </location>
</feature>
<gene>
    <name evidence="2" type="ORF">CHS0354_010512</name>
</gene>
<evidence type="ECO:0000313" key="3">
    <source>
        <dbReference type="Proteomes" id="UP001195483"/>
    </source>
</evidence>
<sequence>MALVTLVGLVAVSTYEQSSCHPYVTAIPSYTSSTLHFMSSKDRLIKIYCVNTGKWSLVIDNIYHVDTENRNVIIDKIYRVDTGKRTVVIYKIYRSDTR</sequence>
<feature type="signal peptide" evidence="1">
    <location>
        <begin position="1"/>
        <end position="20"/>
    </location>
</feature>
<comment type="caution">
    <text evidence="2">The sequence shown here is derived from an EMBL/GenBank/DDBJ whole genome shotgun (WGS) entry which is preliminary data.</text>
</comment>
<reference evidence="2" key="3">
    <citation type="submission" date="2023-05" db="EMBL/GenBank/DDBJ databases">
        <authorList>
            <person name="Smith C.H."/>
        </authorList>
    </citation>
    <scope>NUCLEOTIDE SEQUENCE</scope>
    <source>
        <strain evidence="2">CHS0354</strain>
        <tissue evidence="2">Mantle</tissue>
    </source>
</reference>
<reference evidence="2" key="1">
    <citation type="journal article" date="2021" name="Genome Biol. Evol.">
        <title>A High-Quality Reference Genome for a Parasitic Bivalve with Doubly Uniparental Inheritance (Bivalvia: Unionida).</title>
        <authorList>
            <person name="Smith C.H."/>
        </authorList>
    </citation>
    <scope>NUCLEOTIDE SEQUENCE</scope>
    <source>
        <strain evidence="2">CHS0354</strain>
    </source>
</reference>
<reference evidence="2" key="2">
    <citation type="journal article" date="2021" name="Genome Biol. Evol.">
        <title>Developing a high-quality reference genome for a parasitic bivalve with doubly uniparental inheritance (Bivalvia: Unionida).</title>
        <authorList>
            <person name="Smith C.H."/>
        </authorList>
    </citation>
    <scope>NUCLEOTIDE SEQUENCE</scope>
    <source>
        <strain evidence="2">CHS0354</strain>
        <tissue evidence="2">Mantle</tissue>
    </source>
</reference>
<dbReference type="AlphaFoldDB" id="A0AAE0S5X7"/>
<evidence type="ECO:0000256" key="1">
    <source>
        <dbReference type="SAM" id="SignalP"/>
    </source>
</evidence>
<evidence type="ECO:0000313" key="2">
    <source>
        <dbReference type="EMBL" id="KAK3585754.1"/>
    </source>
</evidence>
<name>A0AAE0S5X7_9BIVA</name>
<keyword evidence="1" id="KW-0732">Signal</keyword>
<dbReference type="Proteomes" id="UP001195483">
    <property type="component" value="Unassembled WGS sequence"/>
</dbReference>
<protein>
    <submittedName>
        <fullName evidence="2">Uncharacterized protein</fullName>
    </submittedName>
</protein>
<accession>A0AAE0S5X7</accession>
<keyword evidence="3" id="KW-1185">Reference proteome</keyword>
<dbReference type="EMBL" id="JAEAOA010000663">
    <property type="protein sequence ID" value="KAK3585754.1"/>
    <property type="molecule type" value="Genomic_DNA"/>
</dbReference>
<organism evidence="2 3">
    <name type="scientific">Potamilus streckersoni</name>
    <dbReference type="NCBI Taxonomy" id="2493646"/>
    <lineage>
        <taxon>Eukaryota</taxon>
        <taxon>Metazoa</taxon>
        <taxon>Spiralia</taxon>
        <taxon>Lophotrochozoa</taxon>
        <taxon>Mollusca</taxon>
        <taxon>Bivalvia</taxon>
        <taxon>Autobranchia</taxon>
        <taxon>Heteroconchia</taxon>
        <taxon>Palaeoheterodonta</taxon>
        <taxon>Unionida</taxon>
        <taxon>Unionoidea</taxon>
        <taxon>Unionidae</taxon>
        <taxon>Ambleminae</taxon>
        <taxon>Lampsilini</taxon>
        <taxon>Potamilus</taxon>
    </lineage>
</organism>
<proteinExistence type="predicted"/>